<dbReference type="GO" id="GO:0051276">
    <property type="term" value="P:chromosome organization"/>
    <property type="evidence" value="ECO:0007669"/>
    <property type="project" value="UniProtKB-ARBA"/>
</dbReference>
<reference evidence="6 7" key="1">
    <citation type="submission" date="2023-10" db="EMBL/GenBank/DDBJ databases">
        <authorList>
            <person name="Maclean D."/>
            <person name="Macfadyen A."/>
        </authorList>
    </citation>
    <scope>NUCLEOTIDE SEQUENCE [LARGE SCALE GENOMIC DNA]</scope>
</reference>
<proteinExistence type="inferred from homology"/>
<dbReference type="EMBL" id="CAUYUE010000001">
    <property type="protein sequence ID" value="CAK0737562.1"/>
    <property type="molecule type" value="Genomic_DNA"/>
</dbReference>
<comment type="caution">
    <text evidence="6">The sequence shown here is derived from an EMBL/GenBank/DDBJ whole genome shotgun (WGS) entry which is preliminary data.</text>
</comment>
<feature type="domain" description="Rad50/SbcC-type AAA" evidence="5">
    <location>
        <begin position="13"/>
        <end position="204"/>
    </location>
</feature>
<dbReference type="Pfam" id="PF13476">
    <property type="entry name" value="AAA_23"/>
    <property type="match status" value="1"/>
</dbReference>
<dbReference type="SUPFAM" id="SSF52540">
    <property type="entry name" value="P-loop containing nucleoside triphosphate hydrolases"/>
    <property type="match status" value="1"/>
</dbReference>
<feature type="coiled-coil region" evidence="4">
    <location>
        <begin position="181"/>
        <end position="377"/>
    </location>
</feature>
<evidence type="ECO:0000256" key="2">
    <source>
        <dbReference type="ARBA" id="ARBA00018687"/>
    </source>
</evidence>
<dbReference type="GO" id="GO:0005634">
    <property type="term" value="C:nucleus"/>
    <property type="evidence" value="ECO:0007669"/>
    <property type="project" value="TreeGrafter"/>
</dbReference>
<evidence type="ECO:0000313" key="7">
    <source>
        <dbReference type="Proteomes" id="UP001314263"/>
    </source>
</evidence>
<sequence>MAEEIYEKGTIIKIRCKDFMTYKEATFRPSPRLNLILAPNGAGKSSLTCAMALGLAADPKILGRADKAINFIKRGAEEAFTEVTLSAGPGKRPYIIQRTLKKDNMSRYRVNGKEQPRSHVVQLMQDLNVQLDNLCQFLPQDRVQSFAQMTPKQLLEESERALADGKYYQLHQELVEESKDLENIQRSTGVLERKLEDEEKLLAEVQRDKDRYDQRDALERQAKVLESRLAWVSYREAHAKAIETQDKLKAAKKNLADRKRQLDESQAPIKERKDALDKQNKIVTKIKAAVTKAENAMEAANNQCVNQANKAQESWDQIEGLKKQAERQQQDVARAEAALAKAKEDLENVPNAASQDQSQSTQDLDALRAEIRDLSAQACFPIPLLATENDPYMSGSHSMTLHLALVL</sequence>
<keyword evidence="3 4" id="KW-0175">Coiled coil</keyword>
<keyword evidence="7" id="KW-1185">Reference proteome</keyword>
<gene>
    <name evidence="6" type="ORF">CVIRNUC_000933</name>
</gene>
<comment type="similarity">
    <text evidence="1">Belongs to the SMC family. SMC5 subfamily.</text>
</comment>
<dbReference type="InterPro" id="IPR027417">
    <property type="entry name" value="P-loop_NTPase"/>
</dbReference>
<name>A0AAV1HRR2_9CHLO</name>
<accession>A0AAV1HRR2</accession>
<dbReference type="Proteomes" id="UP001314263">
    <property type="component" value="Unassembled WGS sequence"/>
</dbReference>
<evidence type="ECO:0000256" key="1">
    <source>
        <dbReference type="ARBA" id="ARBA00010171"/>
    </source>
</evidence>
<dbReference type="InterPro" id="IPR038729">
    <property type="entry name" value="Rad50/SbcC_AAA"/>
</dbReference>
<evidence type="ECO:0000313" key="6">
    <source>
        <dbReference type="EMBL" id="CAK0737562.1"/>
    </source>
</evidence>
<evidence type="ECO:0000256" key="4">
    <source>
        <dbReference type="SAM" id="Coils"/>
    </source>
</evidence>
<dbReference type="AlphaFoldDB" id="A0AAV1HRR2"/>
<dbReference type="PANTHER" id="PTHR45916">
    <property type="entry name" value="STRUCTURAL MAINTENANCE OF CHROMOSOMES PROTEIN 5"/>
    <property type="match status" value="1"/>
</dbReference>
<dbReference type="GO" id="GO:0030915">
    <property type="term" value="C:Smc5-Smc6 complex"/>
    <property type="evidence" value="ECO:0007669"/>
    <property type="project" value="TreeGrafter"/>
</dbReference>
<evidence type="ECO:0000259" key="5">
    <source>
        <dbReference type="Pfam" id="PF13476"/>
    </source>
</evidence>
<dbReference type="GO" id="GO:0003697">
    <property type="term" value="F:single-stranded DNA binding"/>
    <property type="evidence" value="ECO:0007669"/>
    <property type="project" value="TreeGrafter"/>
</dbReference>
<organism evidence="6 7">
    <name type="scientific">Coccomyxa viridis</name>
    <dbReference type="NCBI Taxonomy" id="1274662"/>
    <lineage>
        <taxon>Eukaryota</taxon>
        <taxon>Viridiplantae</taxon>
        <taxon>Chlorophyta</taxon>
        <taxon>core chlorophytes</taxon>
        <taxon>Trebouxiophyceae</taxon>
        <taxon>Trebouxiophyceae incertae sedis</taxon>
        <taxon>Coccomyxaceae</taxon>
        <taxon>Coccomyxa</taxon>
    </lineage>
</organism>
<dbReference type="Gene3D" id="3.40.50.300">
    <property type="entry name" value="P-loop containing nucleotide triphosphate hydrolases"/>
    <property type="match status" value="1"/>
</dbReference>
<dbReference type="GO" id="GO:0000724">
    <property type="term" value="P:double-strand break repair via homologous recombination"/>
    <property type="evidence" value="ECO:0007669"/>
    <property type="project" value="TreeGrafter"/>
</dbReference>
<dbReference type="PANTHER" id="PTHR45916:SF1">
    <property type="entry name" value="STRUCTURAL MAINTENANCE OF CHROMOSOMES PROTEIN 5"/>
    <property type="match status" value="1"/>
</dbReference>
<protein>
    <recommendedName>
        <fullName evidence="2">Structural maintenance of chromosomes protein 5</fullName>
    </recommendedName>
</protein>
<evidence type="ECO:0000256" key="3">
    <source>
        <dbReference type="ARBA" id="ARBA00023054"/>
    </source>
</evidence>